<feature type="coiled-coil region" evidence="10">
    <location>
        <begin position="44"/>
        <end position="132"/>
    </location>
</feature>
<evidence type="ECO:0000256" key="6">
    <source>
        <dbReference type="ARBA" id="ARBA00022853"/>
    </source>
</evidence>
<evidence type="ECO:0000256" key="8">
    <source>
        <dbReference type="PIRSR" id="PIRSR628651-51"/>
    </source>
</evidence>
<evidence type="ECO:0000256" key="9">
    <source>
        <dbReference type="PROSITE-ProRule" id="PRU00146"/>
    </source>
</evidence>
<dbReference type="AlphaFoldDB" id="A0A914PIV8"/>
<dbReference type="PANTHER" id="PTHR10333:SF42">
    <property type="entry name" value="INHIBITOR OF GROWTH PROTEIN 5"/>
    <property type="match status" value="1"/>
</dbReference>
<evidence type="ECO:0000256" key="7">
    <source>
        <dbReference type="ARBA" id="ARBA00023242"/>
    </source>
</evidence>
<dbReference type="GO" id="GO:0006325">
    <property type="term" value="P:chromatin organization"/>
    <property type="evidence" value="ECO:0007669"/>
    <property type="project" value="UniProtKB-KW"/>
</dbReference>
<proteinExistence type="inferred from homology"/>
<dbReference type="SMART" id="SM00249">
    <property type="entry name" value="PHD"/>
    <property type="match status" value="2"/>
</dbReference>
<organism evidence="13 14">
    <name type="scientific">Panagrolaimus davidi</name>
    <dbReference type="NCBI Taxonomy" id="227884"/>
    <lineage>
        <taxon>Eukaryota</taxon>
        <taxon>Metazoa</taxon>
        <taxon>Ecdysozoa</taxon>
        <taxon>Nematoda</taxon>
        <taxon>Chromadorea</taxon>
        <taxon>Rhabditida</taxon>
        <taxon>Tylenchina</taxon>
        <taxon>Panagrolaimomorpha</taxon>
        <taxon>Panagrolaimoidea</taxon>
        <taxon>Panagrolaimidae</taxon>
        <taxon>Panagrolaimus</taxon>
    </lineage>
</organism>
<dbReference type="InterPro" id="IPR019787">
    <property type="entry name" value="Znf_PHD-finger"/>
</dbReference>
<feature type="binding site" evidence="8">
    <location>
        <position position="233"/>
    </location>
    <ligand>
        <name>Zn(2+)</name>
        <dbReference type="ChEBI" id="CHEBI:29105"/>
        <label>2</label>
    </ligand>
</feature>
<evidence type="ECO:0000256" key="2">
    <source>
        <dbReference type="ARBA" id="ARBA00010210"/>
    </source>
</evidence>
<feature type="binding site" evidence="8">
    <location>
        <position position="244"/>
    </location>
    <ligand>
        <name>Zn(2+)</name>
        <dbReference type="ChEBI" id="CHEBI:29105"/>
        <label>1</label>
    </ligand>
</feature>
<dbReference type="InterPro" id="IPR028651">
    <property type="entry name" value="ING_fam"/>
</dbReference>
<keyword evidence="6" id="KW-0156">Chromatin regulator</keyword>
<keyword evidence="3 8" id="KW-0479">Metal-binding</keyword>
<keyword evidence="10" id="KW-0175">Coiled coil</keyword>
<dbReference type="InterPro" id="IPR001965">
    <property type="entry name" value="Znf_PHD"/>
</dbReference>
<dbReference type="InterPro" id="IPR013083">
    <property type="entry name" value="Znf_RING/FYVE/PHD"/>
</dbReference>
<keyword evidence="13" id="KW-1185">Reference proteome</keyword>
<evidence type="ECO:0000256" key="4">
    <source>
        <dbReference type="ARBA" id="ARBA00022771"/>
    </source>
</evidence>
<dbReference type="GO" id="GO:0008270">
    <property type="term" value="F:zinc ion binding"/>
    <property type="evidence" value="ECO:0007669"/>
    <property type="project" value="UniProtKB-KW"/>
</dbReference>
<feature type="binding site" evidence="8">
    <location>
        <position position="263"/>
    </location>
    <ligand>
        <name>Zn(2+)</name>
        <dbReference type="ChEBI" id="CHEBI:29105"/>
        <label>2</label>
    </ligand>
</feature>
<name>A0A914PIV8_9BILA</name>
<comment type="similarity">
    <text evidence="2">Belongs to the ING family.</text>
</comment>
<evidence type="ECO:0000313" key="14">
    <source>
        <dbReference type="WBParaSite" id="PDA_v2.g15676.t1"/>
    </source>
</evidence>
<evidence type="ECO:0000256" key="11">
    <source>
        <dbReference type="SAM" id="MobiDB-lite"/>
    </source>
</evidence>
<accession>A0A914PIV8</accession>
<feature type="binding site" evidence="8">
    <location>
        <position position="222"/>
    </location>
    <ligand>
        <name>Zn(2+)</name>
        <dbReference type="ChEBI" id="CHEBI:29105"/>
        <label>1</label>
    </ligand>
</feature>
<dbReference type="GO" id="GO:0005634">
    <property type="term" value="C:nucleus"/>
    <property type="evidence" value="ECO:0007669"/>
    <property type="project" value="UniProtKB-SubCell"/>
</dbReference>
<keyword evidence="4 9" id="KW-0863">Zinc-finger</keyword>
<dbReference type="Proteomes" id="UP000887578">
    <property type="component" value="Unplaced"/>
</dbReference>
<evidence type="ECO:0000256" key="10">
    <source>
        <dbReference type="SAM" id="Coils"/>
    </source>
</evidence>
<dbReference type="SUPFAM" id="SSF57903">
    <property type="entry name" value="FYVE/PHD zinc finger"/>
    <property type="match status" value="2"/>
</dbReference>
<feature type="compositionally biased region" description="Low complexity" evidence="11">
    <location>
        <begin position="8"/>
        <end position="22"/>
    </location>
</feature>
<dbReference type="WBParaSite" id="PDA_v2.g15676.t1">
    <property type="protein sequence ID" value="PDA_v2.g15676.t1"/>
    <property type="gene ID" value="PDA_v2.g15676"/>
</dbReference>
<feature type="binding site" evidence="8">
    <location>
        <position position="260"/>
    </location>
    <ligand>
        <name>Zn(2+)</name>
        <dbReference type="ChEBI" id="CHEBI:29105"/>
        <label>2</label>
    </ligand>
</feature>
<feature type="binding site" evidence="8">
    <location>
        <position position="247"/>
    </location>
    <ligand>
        <name>Zn(2+)</name>
        <dbReference type="ChEBI" id="CHEBI:29105"/>
        <label>1</label>
    </ligand>
</feature>
<comment type="subcellular location">
    <subcellularLocation>
        <location evidence="1">Nucleus</location>
    </subcellularLocation>
</comment>
<evidence type="ECO:0000256" key="5">
    <source>
        <dbReference type="ARBA" id="ARBA00022833"/>
    </source>
</evidence>
<feature type="binding site" evidence="8">
    <location>
        <position position="220"/>
    </location>
    <ligand>
        <name>Zn(2+)</name>
        <dbReference type="ChEBI" id="CHEBI:29105"/>
        <label>1</label>
    </ligand>
</feature>
<feature type="domain" description="PHD-type" evidence="12">
    <location>
        <begin position="217"/>
        <end position="266"/>
    </location>
</feature>
<evidence type="ECO:0000259" key="12">
    <source>
        <dbReference type="PROSITE" id="PS50016"/>
    </source>
</evidence>
<evidence type="ECO:0000256" key="3">
    <source>
        <dbReference type="ARBA" id="ARBA00022723"/>
    </source>
</evidence>
<dbReference type="InterPro" id="IPR011011">
    <property type="entry name" value="Znf_FYVE_PHD"/>
</dbReference>
<dbReference type="PANTHER" id="PTHR10333">
    <property type="entry name" value="INHIBITOR OF GROWTH PROTEIN"/>
    <property type="match status" value="1"/>
</dbReference>
<keyword evidence="7" id="KW-0539">Nucleus</keyword>
<dbReference type="PROSITE" id="PS50016">
    <property type="entry name" value="ZF_PHD_2"/>
    <property type="match status" value="1"/>
</dbReference>
<reference evidence="14" key="1">
    <citation type="submission" date="2022-11" db="UniProtKB">
        <authorList>
            <consortium name="WormBaseParasite"/>
        </authorList>
    </citation>
    <scope>IDENTIFICATION</scope>
</reference>
<protein>
    <submittedName>
        <fullName evidence="14">PHD-type domain-containing protein</fullName>
    </submittedName>
</protein>
<dbReference type="Gene3D" id="3.30.40.10">
    <property type="entry name" value="Zinc/RING finger domain, C3HC4 (zinc finger)"/>
    <property type="match status" value="2"/>
</dbReference>
<feature type="binding site" evidence="8">
    <location>
        <position position="238"/>
    </location>
    <ligand>
        <name>Zn(2+)</name>
        <dbReference type="ChEBI" id="CHEBI:29105"/>
        <label>2</label>
    </ligand>
</feature>
<keyword evidence="5 8" id="KW-0862">Zinc</keyword>
<evidence type="ECO:0000256" key="1">
    <source>
        <dbReference type="ARBA" id="ARBA00004123"/>
    </source>
</evidence>
<feature type="compositionally biased region" description="Basic residues" evidence="11">
    <location>
        <begin position="26"/>
        <end position="38"/>
    </location>
</feature>
<evidence type="ECO:0000313" key="13">
    <source>
        <dbReference type="Proteomes" id="UP000887578"/>
    </source>
</evidence>
<sequence>MNESPMIELSSESESKTSSINEPKAKTRKPRRKRLSKKRFADSEEKLQLKIAELKLKIEEKDKTVASIKSFREELQQNYDRRLEVEMRLKDIELEKVKEAAKENEEKSNATISEQQKRIDDLENELRQCKAMPSIASDNSNTLNKEDKPVCTCGKNDKSAKLIYCFGPKCPIEWYHFECVEADPEGPFYCCDNCEKEDRALGEKIIEKQELSKPNEMKLCICKKERNGGIIKCSKKHCKVKEYHLKCVGIKQYPLKPWICSKCKEKLEAKKKKRNEESESEVEVLILD</sequence>
<feature type="region of interest" description="Disordered" evidence="11">
    <location>
        <begin position="1"/>
        <end position="40"/>
    </location>
</feature>